<accession>A0A1G8CTC1</accession>
<dbReference type="InterPro" id="IPR002123">
    <property type="entry name" value="Plipid/glycerol_acylTrfase"/>
</dbReference>
<evidence type="ECO:0000313" key="7">
    <source>
        <dbReference type="Proteomes" id="UP000217076"/>
    </source>
</evidence>
<dbReference type="GO" id="GO:0006654">
    <property type="term" value="P:phosphatidic acid biosynthetic process"/>
    <property type="evidence" value="ECO:0007669"/>
    <property type="project" value="TreeGrafter"/>
</dbReference>
<feature type="domain" description="Phospholipid/glycerol acyltransferase" evidence="5">
    <location>
        <begin position="71"/>
        <end position="186"/>
    </location>
</feature>
<dbReference type="CDD" id="cd07989">
    <property type="entry name" value="LPLAT_AGPAT-like"/>
    <property type="match status" value="1"/>
</dbReference>
<comment type="pathway">
    <text evidence="1">Lipid metabolism.</text>
</comment>
<dbReference type="GO" id="GO:0003841">
    <property type="term" value="F:1-acylglycerol-3-phosphate O-acyltransferase activity"/>
    <property type="evidence" value="ECO:0007669"/>
    <property type="project" value="TreeGrafter"/>
</dbReference>
<evidence type="ECO:0000256" key="2">
    <source>
        <dbReference type="ARBA" id="ARBA00022679"/>
    </source>
</evidence>
<dbReference type="Proteomes" id="UP000217076">
    <property type="component" value="Unassembled WGS sequence"/>
</dbReference>
<dbReference type="AlphaFoldDB" id="A0A1G8CTC1"/>
<sequence>MTALRSFVYLAAQWAWTLVLATLYIPGLLLPTRWFLPFMRFWMAGMRRMARYILGITWEVRGLENVPPGPAIIASRHQSAFDTFLFHALLDFPVYIFKKELVWIPFVGFYMLRAGMIPIDRKGGASAMKTMLRHSEKALERDAQVVIFPEGTRTPPGERKPYHPGVVALAARFPEVPVIPVALNTGHVWKREAWIKKPGHVVIEFLPPMPPVGKGLDRRAYLTELQDRIEATGAKLPGPREAPHG</sequence>
<dbReference type="SUPFAM" id="SSF69593">
    <property type="entry name" value="Glycerol-3-phosphate (1)-acyltransferase"/>
    <property type="match status" value="1"/>
</dbReference>
<keyword evidence="4" id="KW-1133">Transmembrane helix</keyword>
<evidence type="ECO:0000256" key="3">
    <source>
        <dbReference type="ARBA" id="ARBA00023315"/>
    </source>
</evidence>
<evidence type="ECO:0000256" key="4">
    <source>
        <dbReference type="SAM" id="Phobius"/>
    </source>
</evidence>
<dbReference type="EMBL" id="FNCV01000007">
    <property type="protein sequence ID" value="SDH48523.1"/>
    <property type="molecule type" value="Genomic_DNA"/>
</dbReference>
<evidence type="ECO:0000313" key="6">
    <source>
        <dbReference type="EMBL" id="SDH48523.1"/>
    </source>
</evidence>
<name>A0A1G8CTC1_9PROT</name>
<keyword evidence="2 6" id="KW-0808">Transferase</keyword>
<dbReference type="PANTHER" id="PTHR10434:SF40">
    <property type="entry name" value="1-ACYL-SN-GLYCEROL-3-PHOSPHATE ACYLTRANSFERASE"/>
    <property type="match status" value="1"/>
</dbReference>
<dbReference type="SMART" id="SM00563">
    <property type="entry name" value="PlsC"/>
    <property type="match status" value="1"/>
</dbReference>
<keyword evidence="3 6" id="KW-0012">Acyltransferase</keyword>
<protein>
    <submittedName>
        <fullName evidence="6">1-acyl-sn-glycerol-3-phosphate acyltransferase</fullName>
    </submittedName>
</protein>
<reference evidence="7" key="1">
    <citation type="submission" date="2016-10" db="EMBL/GenBank/DDBJ databases">
        <authorList>
            <person name="Varghese N."/>
            <person name="Submissions S."/>
        </authorList>
    </citation>
    <scope>NUCLEOTIDE SEQUENCE [LARGE SCALE GENOMIC DNA]</scope>
    <source>
        <strain evidence="7">930I</strain>
    </source>
</reference>
<evidence type="ECO:0000259" key="5">
    <source>
        <dbReference type="SMART" id="SM00563"/>
    </source>
</evidence>
<proteinExistence type="predicted"/>
<keyword evidence="4" id="KW-0812">Transmembrane</keyword>
<keyword evidence="4" id="KW-0472">Membrane</keyword>
<dbReference type="Pfam" id="PF01553">
    <property type="entry name" value="Acyltransferase"/>
    <property type="match status" value="1"/>
</dbReference>
<evidence type="ECO:0000256" key="1">
    <source>
        <dbReference type="ARBA" id="ARBA00005189"/>
    </source>
</evidence>
<dbReference type="OrthoDB" id="5290997at2"/>
<feature type="transmembrane region" description="Helical" evidence="4">
    <location>
        <begin position="7"/>
        <end position="29"/>
    </location>
</feature>
<dbReference type="RefSeq" id="WP_092619998.1">
    <property type="nucleotide sequence ID" value="NZ_FNCV01000007.1"/>
</dbReference>
<organism evidence="6 7">
    <name type="scientific">Roseospirillum parvum</name>
    <dbReference type="NCBI Taxonomy" id="83401"/>
    <lineage>
        <taxon>Bacteria</taxon>
        <taxon>Pseudomonadati</taxon>
        <taxon>Pseudomonadota</taxon>
        <taxon>Alphaproteobacteria</taxon>
        <taxon>Rhodospirillales</taxon>
        <taxon>Rhodospirillaceae</taxon>
        <taxon>Roseospirillum</taxon>
    </lineage>
</organism>
<gene>
    <name evidence="6" type="ORF">SAMN05421742_10790</name>
</gene>
<dbReference type="STRING" id="83401.SAMN05421742_10790"/>
<keyword evidence="7" id="KW-1185">Reference proteome</keyword>
<dbReference type="PANTHER" id="PTHR10434">
    <property type="entry name" value="1-ACYL-SN-GLYCEROL-3-PHOSPHATE ACYLTRANSFERASE"/>
    <property type="match status" value="1"/>
</dbReference>